<accession>A0A397SHU1</accession>
<proteinExistence type="predicted"/>
<dbReference type="STRING" id="658196.A0A397SHU1"/>
<protein>
    <recommendedName>
        <fullName evidence="1">NYN domain-containing protein</fullName>
    </recommendedName>
</protein>
<dbReference type="EMBL" id="QKYT01000415">
    <property type="protein sequence ID" value="RIA85598.1"/>
    <property type="molecule type" value="Genomic_DNA"/>
</dbReference>
<evidence type="ECO:0000259" key="1">
    <source>
        <dbReference type="Pfam" id="PF01936"/>
    </source>
</evidence>
<evidence type="ECO:0000313" key="2">
    <source>
        <dbReference type="EMBL" id="RIA85598.1"/>
    </source>
</evidence>
<organism evidence="2 3">
    <name type="scientific">Glomus cerebriforme</name>
    <dbReference type="NCBI Taxonomy" id="658196"/>
    <lineage>
        <taxon>Eukaryota</taxon>
        <taxon>Fungi</taxon>
        <taxon>Fungi incertae sedis</taxon>
        <taxon>Mucoromycota</taxon>
        <taxon>Glomeromycotina</taxon>
        <taxon>Glomeromycetes</taxon>
        <taxon>Glomerales</taxon>
        <taxon>Glomeraceae</taxon>
        <taxon>Glomus</taxon>
    </lineage>
</organism>
<feature type="domain" description="NYN" evidence="1">
    <location>
        <begin position="105"/>
        <end position="238"/>
    </location>
</feature>
<gene>
    <name evidence="2" type="ORF">C1645_830525</name>
</gene>
<evidence type="ECO:0000313" key="3">
    <source>
        <dbReference type="Proteomes" id="UP000265703"/>
    </source>
</evidence>
<dbReference type="InterPro" id="IPR021139">
    <property type="entry name" value="NYN"/>
</dbReference>
<sequence length="314" mass="35929">MKTIIDLNCISLGKTSLSDSFTVHVCDTNNINGNYVNFDKLKIGDLNDDLKDINTEEQIKNKGEKLVPINYFTKYFSKQDEADKNLIFIQVPATTAMNPTDLAFVFIDNTNVCEQGKKMVMSSENVLKDTIGIDYGRLVNFVLNGRKMGDDPVIAGSLPYMDDTLWKYLKEIGFKAHKFPRNSKGQEKEVDSEVNASMADVMERHKRPGTIILLAGDGDYGPRVRRALLRGWTVEIWFWRIGKKYLEIYGNIVKYESTMTCCVEMGLFCAWCKFDNGSLKMYCNTFDDWEAIKNYMRNKYPQAQEIIQVGDVSH</sequence>
<dbReference type="Proteomes" id="UP000265703">
    <property type="component" value="Unassembled WGS sequence"/>
</dbReference>
<comment type="caution">
    <text evidence="2">The sequence shown here is derived from an EMBL/GenBank/DDBJ whole genome shotgun (WGS) entry which is preliminary data.</text>
</comment>
<reference evidence="2 3" key="1">
    <citation type="submission" date="2018-06" db="EMBL/GenBank/DDBJ databases">
        <title>Comparative genomics reveals the genomic features of Rhizophagus irregularis, R. cerebriforme, R. diaphanum and Gigaspora rosea, and their symbiotic lifestyle signature.</title>
        <authorList>
            <person name="Morin E."/>
            <person name="San Clemente H."/>
            <person name="Chen E.C.H."/>
            <person name="De La Providencia I."/>
            <person name="Hainaut M."/>
            <person name="Kuo A."/>
            <person name="Kohler A."/>
            <person name="Murat C."/>
            <person name="Tang N."/>
            <person name="Roy S."/>
            <person name="Loubradou J."/>
            <person name="Henrissat B."/>
            <person name="Grigoriev I.V."/>
            <person name="Corradi N."/>
            <person name="Roux C."/>
            <person name="Martin F.M."/>
        </authorList>
    </citation>
    <scope>NUCLEOTIDE SEQUENCE [LARGE SCALE GENOMIC DNA]</scope>
    <source>
        <strain evidence="2 3">DAOM 227022</strain>
    </source>
</reference>
<dbReference type="Pfam" id="PF01936">
    <property type="entry name" value="NYN"/>
    <property type="match status" value="1"/>
</dbReference>
<dbReference type="GO" id="GO:0004540">
    <property type="term" value="F:RNA nuclease activity"/>
    <property type="evidence" value="ECO:0007669"/>
    <property type="project" value="InterPro"/>
</dbReference>
<dbReference type="Gene3D" id="3.40.50.1010">
    <property type="entry name" value="5'-nuclease"/>
    <property type="match status" value="1"/>
</dbReference>
<dbReference type="OrthoDB" id="2419124at2759"/>
<dbReference type="AlphaFoldDB" id="A0A397SHU1"/>
<keyword evidence="3" id="KW-1185">Reference proteome</keyword>
<name>A0A397SHU1_9GLOM</name>